<feature type="domain" description="Dynein heavy chain C-terminal" evidence="3">
    <location>
        <begin position="541"/>
        <end position="787"/>
    </location>
</feature>
<dbReference type="Gene3D" id="3.40.50.300">
    <property type="entry name" value="P-loop containing nucleotide triphosphate hydrolases"/>
    <property type="match status" value="1"/>
</dbReference>
<dbReference type="Gene3D" id="1.10.8.720">
    <property type="entry name" value="Region D6 of dynein motor"/>
    <property type="match status" value="1"/>
</dbReference>
<dbReference type="PANTHER" id="PTHR45703">
    <property type="entry name" value="DYNEIN HEAVY CHAIN"/>
    <property type="match status" value="1"/>
</dbReference>
<dbReference type="InterPro" id="IPR043160">
    <property type="entry name" value="Dynein_C_barrel"/>
</dbReference>
<name>S9W5A4_9TRYP</name>
<dbReference type="GO" id="GO:0051959">
    <property type="term" value="F:dynein light intermediate chain binding"/>
    <property type="evidence" value="ECO:0007669"/>
    <property type="project" value="InterPro"/>
</dbReference>
<dbReference type="OrthoDB" id="10252139at2759"/>
<dbReference type="InterPro" id="IPR027417">
    <property type="entry name" value="P-loop_NTPase"/>
</dbReference>
<dbReference type="Pfam" id="PF18198">
    <property type="entry name" value="AAA_lid_11"/>
    <property type="match status" value="1"/>
</dbReference>
<dbReference type="InterPro" id="IPR026983">
    <property type="entry name" value="DHC"/>
</dbReference>
<dbReference type="InterPro" id="IPR041228">
    <property type="entry name" value="Dynein_C"/>
</dbReference>
<comment type="caution">
    <text evidence="4">The sequence shown here is derived from an EMBL/GenBank/DDBJ whole genome shotgun (WGS) entry which is preliminary data.</text>
</comment>
<dbReference type="FunFam" id="3.40.50.300:FF:001685">
    <property type="entry name" value="Dynein heavy chain, putative"/>
    <property type="match status" value="1"/>
</dbReference>
<dbReference type="Gene3D" id="1.10.8.1220">
    <property type="match status" value="1"/>
</dbReference>
<dbReference type="GO" id="GO:0007018">
    <property type="term" value="P:microtubule-based movement"/>
    <property type="evidence" value="ECO:0007669"/>
    <property type="project" value="InterPro"/>
</dbReference>
<dbReference type="InterPro" id="IPR004273">
    <property type="entry name" value="Dynein_heavy_D6_P-loop"/>
</dbReference>
<feature type="domain" description="Dynein heavy chain AAA lid" evidence="2">
    <location>
        <begin position="347"/>
        <end position="481"/>
    </location>
</feature>
<dbReference type="GO" id="GO:0045505">
    <property type="term" value="F:dynein intermediate chain binding"/>
    <property type="evidence" value="ECO:0007669"/>
    <property type="project" value="InterPro"/>
</dbReference>
<dbReference type="Proteomes" id="UP000015354">
    <property type="component" value="Unassembled WGS sequence"/>
</dbReference>
<dbReference type="GO" id="GO:0030286">
    <property type="term" value="C:dynein complex"/>
    <property type="evidence" value="ECO:0007669"/>
    <property type="project" value="InterPro"/>
</dbReference>
<proteinExistence type="predicted"/>
<accession>S9W5A4</accession>
<evidence type="ECO:0000259" key="1">
    <source>
        <dbReference type="Pfam" id="PF03028"/>
    </source>
</evidence>
<dbReference type="GO" id="GO:0008569">
    <property type="term" value="F:minus-end-directed microtubule motor activity"/>
    <property type="evidence" value="ECO:0007669"/>
    <property type="project" value="InterPro"/>
</dbReference>
<dbReference type="Gene3D" id="1.20.1270.280">
    <property type="match status" value="1"/>
</dbReference>
<gene>
    <name evidence="4" type="ORF">STCU_03648</name>
</gene>
<feature type="domain" description="Dynein heavy chain region D6 P-loop" evidence="1">
    <location>
        <begin position="204"/>
        <end position="315"/>
    </location>
</feature>
<dbReference type="Pfam" id="PF18199">
    <property type="entry name" value="Dynein_C"/>
    <property type="match status" value="1"/>
</dbReference>
<dbReference type="EMBL" id="ATMH01003648">
    <property type="protein sequence ID" value="EPY31055.1"/>
    <property type="molecule type" value="Genomic_DNA"/>
</dbReference>
<keyword evidence="5" id="KW-1185">Reference proteome</keyword>
<protein>
    <submittedName>
        <fullName evidence="4">Dynein heavy chain 2, cytosolic</fullName>
    </submittedName>
</protein>
<sequence>MKDLEQLNHMYQYGLQDFILMFTKTLKEYQGDDSLSKKIPALIENMAKTCFHSVSVSVFKRDRLAFGLHLLQGFYAVRYPTNLWSALVGSVGTAAAPDRAVDLPPWAPLSSKPLFTSLASFPEGLTVIDKWNLSDSAKWGPLMNSATPETTVKTMPTVEQLLLINIFRPDRMPALATTVILKELKLKSLTPNESLRQTIVRASPLSPVLLITSSGADPSLEVQDVANHTIGKDRFHQIALGGGQTDEAMQELRRSTAAGDWLFLKNLHLVLDWAAVLEKELCAMPEPHKDFRLIVTTEEHALFPSVLLRLSVKVTVESPPGVKQNLLRTYQTWDKKFIGGQSGKCASLLFGLAWFHGIVQERRTYVPQGWVQRYGFSPADLKAASDVLLNMARQPNLDWTTLKGVMLNCIYGGRLDNPFDEDVLVMLLETYFTPQILFEGSRPLYSSFSVPMTNDHGAIVAEVRDKLPDVDPPALFHLPDNSNRAVQESIAAALTEDLRVMVTRLGASGAGDSTPTEGWKTLLAPVLELWKTCGVTGAVATRTVAATGDPAPMEVFFVSEVNLLAQLLHDLEAFFESLRAMSDGTLIPPSQLREEAMEFAGGRVPPRWMDRMDGPREAKLWLTLLTRRYTTVQEWMKTPLSSSTAYDLSNFLRPDTFFNALRQHTARQSQVALVDLRLVASIVGGGATSDLSVSVTVLGSTICIQGAVMKDGKLLAPAVNAPSSVPIGTNLKVGWVSAERLSAKMRGHDTIQVYNNPLREQVVFPLTVPCSSESEHVQRALAGVACFILTV</sequence>
<dbReference type="Gene3D" id="3.10.490.20">
    <property type="match status" value="1"/>
</dbReference>
<evidence type="ECO:0000313" key="5">
    <source>
        <dbReference type="Proteomes" id="UP000015354"/>
    </source>
</evidence>
<organism evidence="4 5">
    <name type="scientific">Strigomonas culicis</name>
    <dbReference type="NCBI Taxonomy" id="28005"/>
    <lineage>
        <taxon>Eukaryota</taxon>
        <taxon>Discoba</taxon>
        <taxon>Euglenozoa</taxon>
        <taxon>Kinetoplastea</taxon>
        <taxon>Metakinetoplastina</taxon>
        <taxon>Trypanosomatida</taxon>
        <taxon>Trypanosomatidae</taxon>
        <taxon>Strigomonadinae</taxon>
        <taxon>Strigomonas</taxon>
    </lineage>
</organism>
<dbReference type="InterPro" id="IPR041658">
    <property type="entry name" value="AAA_lid_11"/>
</dbReference>
<dbReference type="Pfam" id="PF03028">
    <property type="entry name" value="Dynein_heavy"/>
    <property type="match status" value="1"/>
</dbReference>
<dbReference type="InterPro" id="IPR042219">
    <property type="entry name" value="AAA_lid_11_sf"/>
</dbReference>
<evidence type="ECO:0000313" key="4">
    <source>
        <dbReference type="EMBL" id="EPY31055.1"/>
    </source>
</evidence>
<dbReference type="PANTHER" id="PTHR45703:SF22">
    <property type="entry name" value="DYNEIN CYTOPLASMIC 2 HEAVY CHAIN 1"/>
    <property type="match status" value="1"/>
</dbReference>
<dbReference type="AlphaFoldDB" id="S9W5A4"/>
<evidence type="ECO:0000259" key="2">
    <source>
        <dbReference type="Pfam" id="PF18198"/>
    </source>
</evidence>
<evidence type="ECO:0000259" key="3">
    <source>
        <dbReference type="Pfam" id="PF18199"/>
    </source>
</evidence>
<reference evidence="4 5" key="1">
    <citation type="journal article" date="2013" name="PLoS ONE">
        <title>Predicting the Proteins of Angomonas deanei, Strigomonas culicis and Their Respective Endosymbionts Reveals New Aspects of the Trypanosomatidae Family.</title>
        <authorList>
            <person name="Motta M.C."/>
            <person name="Martins A.C."/>
            <person name="de Souza S.S."/>
            <person name="Catta-Preta C.M."/>
            <person name="Silva R."/>
            <person name="Klein C.C."/>
            <person name="de Almeida L.G."/>
            <person name="de Lima Cunha O."/>
            <person name="Ciapina L.P."/>
            <person name="Brocchi M."/>
            <person name="Colabardini A.C."/>
            <person name="de Araujo Lima B."/>
            <person name="Machado C.R."/>
            <person name="de Almeida Soares C.M."/>
            <person name="Probst C.M."/>
            <person name="de Menezes C.B."/>
            <person name="Thompson C.E."/>
            <person name="Bartholomeu D.C."/>
            <person name="Gradia D.F."/>
            <person name="Pavoni D.P."/>
            <person name="Grisard E.C."/>
            <person name="Fantinatti-Garboggini F."/>
            <person name="Marchini F.K."/>
            <person name="Rodrigues-Luiz G.F."/>
            <person name="Wagner G."/>
            <person name="Goldman G.H."/>
            <person name="Fietto J.L."/>
            <person name="Elias M.C."/>
            <person name="Goldman M.H."/>
            <person name="Sagot M.F."/>
            <person name="Pereira M."/>
            <person name="Stoco P.H."/>
            <person name="de Mendonca-Neto R.P."/>
            <person name="Teixeira S.M."/>
            <person name="Maciel T.E."/>
            <person name="de Oliveira Mendes T.A."/>
            <person name="Urmenyi T.P."/>
            <person name="de Souza W."/>
            <person name="Schenkman S."/>
            <person name="de Vasconcelos A.T."/>
        </authorList>
    </citation>
    <scope>NUCLEOTIDE SEQUENCE [LARGE SCALE GENOMIC DNA]</scope>
</reference>